<accession>A0ABV8CCY5</accession>
<dbReference type="InterPro" id="IPR052094">
    <property type="entry name" value="Pre-mRNA-splicing_ERAD"/>
</dbReference>
<dbReference type="RefSeq" id="WP_382341194.1">
    <property type="nucleotide sequence ID" value="NZ_JBHSAB010000003.1"/>
</dbReference>
<dbReference type="PROSITE" id="PS00636">
    <property type="entry name" value="DNAJ_1"/>
    <property type="match status" value="1"/>
</dbReference>
<dbReference type="PANTHER" id="PTHR44313:SF1">
    <property type="entry name" value="DNAJ HOMOLOG SUBFAMILY C MEMBER 17"/>
    <property type="match status" value="1"/>
</dbReference>
<keyword evidence="2" id="KW-0963">Cytoplasm</keyword>
<keyword evidence="3" id="KW-0143">Chaperone</keyword>
<dbReference type="SUPFAM" id="SSF46565">
    <property type="entry name" value="Chaperone J-domain"/>
    <property type="match status" value="1"/>
</dbReference>
<evidence type="ECO:0000256" key="1">
    <source>
        <dbReference type="ARBA" id="ARBA00004496"/>
    </source>
</evidence>
<dbReference type="CDD" id="cd06257">
    <property type="entry name" value="DnaJ"/>
    <property type="match status" value="1"/>
</dbReference>
<dbReference type="SMART" id="SM00271">
    <property type="entry name" value="DnaJ"/>
    <property type="match status" value="1"/>
</dbReference>
<dbReference type="InterPro" id="IPR036869">
    <property type="entry name" value="J_dom_sf"/>
</dbReference>
<dbReference type="Pfam" id="PF00226">
    <property type="entry name" value="DnaJ"/>
    <property type="match status" value="1"/>
</dbReference>
<dbReference type="InterPro" id="IPR018253">
    <property type="entry name" value="DnaJ_domain_CS"/>
</dbReference>
<evidence type="ECO:0000256" key="3">
    <source>
        <dbReference type="ARBA" id="ARBA00023186"/>
    </source>
</evidence>
<dbReference type="PANTHER" id="PTHR44313">
    <property type="entry name" value="DNAJ HOMOLOG SUBFAMILY C MEMBER 17"/>
    <property type="match status" value="1"/>
</dbReference>
<dbReference type="PRINTS" id="PR00625">
    <property type="entry name" value="JDOMAIN"/>
</dbReference>
<organism evidence="5 6">
    <name type="scientific">Legionella dresdenensis</name>
    <dbReference type="NCBI Taxonomy" id="450200"/>
    <lineage>
        <taxon>Bacteria</taxon>
        <taxon>Pseudomonadati</taxon>
        <taxon>Pseudomonadota</taxon>
        <taxon>Gammaproteobacteria</taxon>
        <taxon>Legionellales</taxon>
        <taxon>Legionellaceae</taxon>
        <taxon>Legionella</taxon>
    </lineage>
</organism>
<name>A0ABV8CCY5_9GAMM</name>
<sequence length="98" mass="11298">MTKDFYTILGVAKSADTQEIKRAYRRSSLAKHPDKNQDKKEAAEEFVELRKAYEILSDPDMRKLYDEETFPSPLCRLGLFSDINDDREEIGCNSCTIS</sequence>
<feature type="domain" description="J" evidence="4">
    <location>
        <begin position="4"/>
        <end position="69"/>
    </location>
</feature>
<gene>
    <name evidence="5" type="ORF">ACFORL_03600</name>
</gene>
<dbReference type="Gene3D" id="1.10.287.110">
    <property type="entry name" value="DnaJ domain"/>
    <property type="match status" value="1"/>
</dbReference>
<dbReference type="InterPro" id="IPR001623">
    <property type="entry name" value="DnaJ_domain"/>
</dbReference>
<dbReference type="PROSITE" id="PS50076">
    <property type="entry name" value="DNAJ_2"/>
    <property type="match status" value="1"/>
</dbReference>
<evidence type="ECO:0000313" key="5">
    <source>
        <dbReference type="EMBL" id="MFC3908158.1"/>
    </source>
</evidence>
<evidence type="ECO:0000259" key="4">
    <source>
        <dbReference type="PROSITE" id="PS50076"/>
    </source>
</evidence>
<proteinExistence type="predicted"/>
<protein>
    <submittedName>
        <fullName evidence="5">J domain-containing protein</fullName>
    </submittedName>
</protein>
<comment type="caution">
    <text evidence="5">The sequence shown here is derived from an EMBL/GenBank/DDBJ whole genome shotgun (WGS) entry which is preliminary data.</text>
</comment>
<dbReference type="Proteomes" id="UP001595758">
    <property type="component" value="Unassembled WGS sequence"/>
</dbReference>
<comment type="subcellular location">
    <subcellularLocation>
        <location evidence="1">Cytoplasm</location>
    </subcellularLocation>
</comment>
<reference evidence="6" key="1">
    <citation type="journal article" date="2019" name="Int. J. Syst. Evol. Microbiol.">
        <title>The Global Catalogue of Microorganisms (GCM) 10K type strain sequencing project: providing services to taxonomists for standard genome sequencing and annotation.</title>
        <authorList>
            <consortium name="The Broad Institute Genomics Platform"/>
            <consortium name="The Broad Institute Genome Sequencing Center for Infectious Disease"/>
            <person name="Wu L."/>
            <person name="Ma J."/>
        </authorList>
    </citation>
    <scope>NUCLEOTIDE SEQUENCE [LARGE SCALE GENOMIC DNA]</scope>
    <source>
        <strain evidence="6">CCUG 59858</strain>
    </source>
</reference>
<dbReference type="EMBL" id="JBHSAB010000003">
    <property type="protein sequence ID" value="MFC3908158.1"/>
    <property type="molecule type" value="Genomic_DNA"/>
</dbReference>
<keyword evidence="6" id="KW-1185">Reference proteome</keyword>
<evidence type="ECO:0000313" key="6">
    <source>
        <dbReference type="Proteomes" id="UP001595758"/>
    </source>
</evidence>
<evidence type="ECO:0000256" key="2">
    <source>
        <dbReference type="ARBA" id="ARBA00022490"/>
    </source>
</evidence>